<keyword evidence="3" id="KW-1185">Reference proteome</keyword>
<dbReference type="EMBL" id="JAPJZI010000001">
    <property type="protein sequence ID" value="MDA5399669.1"/>
    <property type="molecule type" value="Genomic_DNA"/>
</dbReference>
<dbReference type="InterPro" id="IPR010753">
    <property type="entry name" value="DUF1330"/>
</dbReference>
<proteinExistence type="predicted"/>
<dbReference type="AlphaFoldDB" id="A0A9X3ZHZ3"/>
<organism evidence="2 3">
    <name type="scientific">Hoeflea prorocentri</name>
    <dbReference type="NCBI Taxonomy" id="1922333"/>
    <lineage>
        <taxon>Bacteria</taxon>
        <taxon>Pseudomonadati</taxon>
        <taxon>Pseudomonadota</taxon>
        <taxon>Alphaproteobacteria</taxon>
        <taxon>Hyphomicrobiales</taxon>
        <taxon>Rhizobiaceae</taxon>
        <taxon>Hoeflea</taxon>
    </lineage>
</organism>
<dbReference type="RefSeq" id="WP_267991093.1">
    <property type="nucleotide sequence ID" value="NZ_JAPJZI010000001.1"/>
</dbReference>
<sequence>MTGNIYTIAFHDEVDGEAALPAYAELVAPAVLAAGARYLCRGEPVAINEARLKARATLLEWHSLEKALALYSDPQYLAALEKLRGMVERDIRIVPSFDAGALFSEKDQTSSIDVATSERSD</sequence>
<evidence type="ECO:0000313" key="2">
    <source>
        <dbReference type="EMBL" id="MDA5399669.1"/>
    </source>
</evidence>
<accession>A0A9X3ZHZ3</accession>
<dbReference type="Proteomes" id="UP001151234">
    <property type="component" value="Unassembled WGS sequence"/>
</dbReference>
<dbReference type="Gene3D" id="3.30.70.100">
    <property type="match status" value="1"/>
</dbReference>
<evidence type="ECO:0000259" key="1">
    <source>
        <dbReference type="Pfam" id="PF07045"/>
    </source>
</evidence>
<gene>
    <name evidence="2" type="ORF">OQ273_13880</name>
</gene>
<evidence type="ECO:0000313" key="3">
    <source>
        <dbReference type="Proteomes" id="UP001151234"/>
    </source>
</evidence>
<protein>
    <submittedName>
        <fullName evidence="2">DUF1330 domain-containing protein</fullName>
    </submittedName>
</protein>
<dbReference type="Pfam" id="PF07045">
    <property type="entry name" value="DUF1330"/>
    <property type="match status" value="1"/>
</dbReference>
<name>A0A9X3ZHZ3_9HYPH</name>
<comment type="caution">
    <text evidence="2">The sequence shown here is derived from an EMBL/GenBank/DDBJ whole genome shotgun (WGS) entry which is preliminary data.</text>
</comment>
<feature type="domain" description="DUF1330" evidence="1">
    <location>
        <begin position="6"/>
        <end position="95"/>
    </location>
</feature>
<reference evidence="2" key="1">
    <citation type="submission" date="2022-11" db="EMBL/GenBank/DDBJ databases">
        <title>Draft genome sequence of Hoeflea poritis E7-10 and Hoeflea prorocentri PM5-8, separated from scleractinian coral Porites lutea and marine dinoflagellate.</title>
        <authorList>
            <person name="Zhang G."/>
            <person name="Wei Q."/>
            <person name="Cai L."/>
        </authorList>
    </citation>
    <scope>NUCLEOTIDE SEQUENCE</scope>
    <source>
        <strain evidence="2">PM5-8</strain>
    </source>
</reference>
<dbReference type="InterPro" id="IPR011008">
    <property type="entry name" value="Dimeric_a/b-barrel"/>
</dbReference>
<dbReference type="SUPFAM" id="SSF54909">
    <property type="entry name" value="Dimeric alpha+beta barrel"/>
    <property type="match status" value="1"/>
</dbReference>